<dbReference type="Proteomes" id="UP000292447">
    <property type="component" value="Chromosome VI"/>
</dbReference>
<sequence length="344" mass="38406">MHELRAAAPYRTHMPHARSITYSTRKSGFDIPQDLHTANRAMPSVVSLLLRLVYPAKMLAIVGAVLGGLALFGLYAFQSLLIYPASLNDGHGYCATPAELAMPDYEELYLDTEDGVLLQCYVLRHDAASPLYTNKTVLILSPNAGNIGHALQIVAIFYKSFGYNVLIYSYRGYGKSLGKPLEAGLKLDAKRILDYVTKEDTQLLQSSLVLYGRSLGGAVAIYIAATYPLAVLGVILENTFLLIPKTVPHIFPMLRYFAVFVNQVWDSERLVPLIPESIPLLLLSARNDEIVPPEHMDRIHQLLRALLKNMIKFENSAHNDTVAQPAYWDKVHEFIRDYVNPAGY</sequence>
<reference evidence="4" key="1">
    <citation type="submission" date="2019-03" db="EMBL/GenBank/DDBJ databases">
        <title>Snf2 controls pulcherriminic acid biosynthesis and connects pigmentation and antifungal activity of the yeast Metschnikowia pulcherrima.</title>
        <authorList>
            <person name="Gore-Lloyd D."/>
            <person name="Sumann I."/>
            <person name="Brachmann A.O."/>
            <person name="Schneeberger K."/>
            <person name="Ortiz-Merino R.A."/>
            <person name="Moreno-Beltran M."/>
            <person name="Schlaefli M."/>
            <person name="Kirner P."/>
            <person name="Santos Kron A."/>
            <person name="Wolfe K.H."/>
            <person name="Piel J."/>
            <person name="Ahrens C.H."/>
            <person name="Henk D."/>
            <person name="Freimoser F.M."/>
        </authorList>
    </citation>
    <scope>NUCLEOTIDE SEQUENCE [LARGE SCALE GENOMIC DNA]</scope>
    <source>
        <strain evidence="4">APC 1.2</strain>
    </source>
</reference>
<keyword evidence="1" id="KW-1133">Transmembrane helix</keyword>
<dbReference type="STRING" id="2163413.A0A4P6XVB2"/>
<organism evidence="3 4">
    <name type="scientific">Metschnikowia aff. pulcherrima</name>
    <dbReference type="NCBI Taxonomy" id="2163413"/>
    <lineage>
        <taxon>Eukaryota</taxon>
        <taxon>Fungi</taxon>
        <taxon>Dikarya</taxon>
        <taxon>Ascomycota</taxon>
        <taxon>Saccharomycotina</taxon>
        <taxon>Pichiomycetes</taxon>
        <taxon>Metschnikowiaceae</taxon>
        <taxon>Metschnikowia</taxon>
    </lineage>
</organism>
<gene>
    <name evidence="3" type="ORF">METSCH_F04330</name>
</gene>
<evidence type="ECO:0000313" key="3">
    <source>
        <dbReference type="EMBL" id="QBM90845.1"/>
    </source>
</evidence>
<keyword evidence="1" id="KW-0812">Transmembrane</keyword>
<evidence type="ECO:0000259" key="2">
    <source>
        <dbReference type="Pfam" id="PF12146"/>
    </source>
</evidence>
<keyword evidence="1" id="KW-0472">Membrane</keyword>
<proteinExistence type="predicted"/>
<dbReference type="SUPFAM" id="SSF53474">
    <property type="entry name" value="alpha/beta-Hydrolases"/>
    <property type="match status" value="1"/>
</dbReference>
<protein>
    <recommendedName>
        <fullName evidence="2">Serine aminopeptidase S33 domain-containing protein</fullName>
    </recommendedName>
</protein>
<dbReference type="Gene3D" id="3.40.50.1820">
    <property type="entry name" value="alpha/beta hydrolase"/>
    <property type="match status" value="1"/>
</dbReference>
<dbReference type="InterPro" id="IPR022742">
    <property type="entry name" value="Hydrolase_4"/>
</dbReference>
<keyword evidence="4" id="KW-1185">Reference proteome</keyword>
<dbReference type="EMBL" id="CP034461">
    <property type="protein sequence ID" value="QBM90845.1"/>
    <property type="molecule type" value="Genomic_DNA"/>
</dbReference>
<dbReference type="InterPro" id="IPR029058">
    <property type="entry name" value="AB_hydrolase_fold"/>
</dbReference>
<dbReference type="PANTHER" id="PTHR12277">
    <property type="entry name" value="ALPHA/BETA HYDROLASE DOMAIN-CONTAINING PROTEIN"/>
    <property type="match status" value="1"/>
</dbReference>
<dbReference type="PANTHER" id="PTHR12277:SF81">
    <property type="entry name" value="PROTEIN ABHD13"/>
    <property type="match status" value="1"/>
</dbReference>
<evidence type="ECO:0000256" key="1">
    <source>
        <dbReference type="SAM" id="Phobius"/>
    </source>
</evidence>
<dbReference type="GO" id="GO:0008474">
    <property type="term" value="F:palmitoyl-(protein) hydrolase activity"/>
    <property type="evidence" value="ECO:0007669"/>
    <property type="project" value="TreeGrafter"/>
</dbReference>
<dbReference type="GO" id="GO:0016020">
    <property type="term" value="C:membrane"/>
    <property type="evidence" value="ECO:0007669"/>
    <property type="project" value="TreeGrafter"/>
</dbReference>
<dbReference type="AlphaFoldDB" id="A0A4P6XVB2"/>
<dbReference type="Pfam" id="PF12146">
    <property type="entry name" value="Hydrolase_4"/>
    <property type="match status" value="1"/>
</dbReference>
<feature type="domain" description="Serine aminopeptidase S33" evidence="2">
    <location>
        <begin position="159"/>
        <end position="265"/>
    </location>
</feature>
<name>A0A4P6XVB2_9ASCO</name>
<evidence type="ECO:0000313" key="4">
    <source>
        <dbReference type="Proteomes" id="UP000292447"/>
    </source>
</evidence>
<feature type="transmembrane region" description="Helical" evidence="1">
    <location>
        <begin position="215"/>
        <end position="236"/>
    </location>
</feature>
<accession>A0A4P6XVB2</accession>
<feature type="transmembrane region" description="Helical" evidence="1">
    <location>
        <begin position="58"/>
        <end position="77"/>
    </location>
</feature>